<dbReference type="STRING" id="1314800.A0A1B7MMU4"/>
<accession>A0A1B7MMU4</accession>
<keyword evidence="4" id="KW-1185">Reference proteome</keyword>
<dbReference type="AlphaFoldDB" id="A0A1B7MMU4"/>
<dbReference type="GO" id="GO:0000776">
    <property type="term" value="C:kinetochore"/>
    <property type="evidence" value="ECO:0007669"/>
    <property type="project" value="InterPro"/>
</dbReference>
<dbReference type="Pfam" id="PF20882">
    <property type="entry name" value="Sos7"/>
    <property type="match status" value="1"/>
</dbReference>
<keyword evidence="1" id="KW-0175">Coiled coil</keyword>
<dbReference type="InParanoid" id="A0A1B7MMU4"/>
<dbReference type="Proteomes" id="UP000092154">
    <property type="component" value="Unassembled WGS sequence"/>
</dbReference>
<feature type="domain" description="Kinetochore protein Sos7 coiled-coil" evidence="2">
    <location>
        <begin position="88"/>
        <end position="161"/>
    </location>
</feature>
<evidence type="ECO:0000256" key="1">
    <source>
        <dbReference type="SAM" id="Coils"/>
    </source>
</evidence>
<dbReference type="InterPro" id="IPR048781">
    <property type="entry name" value="Sos7_CC"/>
</dbReference>
<name>A0A1B7MMU4_9AGAM</name>
<evidence type="ECO:0000313" key="3">
    <source>
        <dbReference type="EMBL" id="OAX33901.1"/>
    </source>
</evidence>
<evidence type="ECO:0000313" key="4">
    <source>
        <dbReference type="Proteomes" id="UP000092154"/>
    </source>
</evidence>
<dbReference type="GO" id="GO:0051315">
    <property type="term" value="P:attachment of mitotic spindle microtubules to kinetochore"/>
    <property type="evidence" value="ECO:0007669"/>
    <property type="project" value="TreeGrafter"/>
</dbReference>
<evidence type="ECO:0000259" key="2">
    <source>
        <dbReference type="Pfam" id="PF20882"/>
    </source>
</evidence>
<dbReference type="GO" id="GO:0034501">
    <property type="term" value="P:protein localization to kinetochore"/>
    <property type="evidence" value="ECO:0007669"/>
    <property type="project" value="InterPro"/>
</dbReference>
<dbReference type="PANTHER" id="PTHR37329:SF1">
    <property type="entry name" value="KINETOCHORE PROTEIN SOS7"/>
    <property type="match status" value="1"/>
</dbReference>
<protein>
    <recommendedName>
        <fullName evidence="2">Kinetochore protein Sos7 coiled-coil domain-containing protein</fullName>
    </recommendedName>
</protein>
<dbReference type="InterPro" id="IPR037475">
    <property type="entry name" value="Sos7"/>
</dbReference>
<feature type="coiled-coil region" evidence="1">
    <location>
        <begin position="199"/>
        <end position="233"/>
    </location>
</feature>
<dbReference type="PANTHER" id="PTHR37329">
    <property type="entry name" value="KINETOCHORE PROTEIN SOS7"/>
    <property type="match status" value="1"/>
</dbReference>
<dbReference type="OrthoDB" id="18959at2759"/>
<dbReference type="EMBL" id="KV448687">
    <property type="protein sequence ID" value="OAX33901.1"/>
    <property type="molecule type" value="Genomic_DNA"/>
</dbReference>
<sequence length="363" mass="40518">MTEPASIIALTASRAAGYPNSSATDLTASRNLQATLDDAKARLQIVNARAELCAHTWDGIEEWVGEDGALGLKDPKIVESDVQAQISFLRKLKFLYLEQNAKDKYVKTIVSDDAPLVTPRLNEELRLQNEEKKTTLREHKGKLAERRDDLRALAGFVEEDYKKAQALTLQASTLSQRILDARLSLTRLRQAHPHPRLTITTANQQLDSQVEEMQALDTELADVNEKIATVRERIKVETGEVERLRVVRADVEKAVEIGAGERVEDERVVGLYDWFSTMTSTHHALLSLLSAHSESDNELRLTYLVHEREVCITLLFIPNTRRLAEARVEGVEENAIGDVVDAHIMANDASGLVWSVLARARAG</sequence>
<organism evidence="3 4">
    <name type="scientific">Rhizopogon vinicolor AM-OR11-026</name>
    <dbReference type="NCBI Taxonomy" id="1314800"/>
    <lineage>
        <taxon>Eukaryota</taxon>
        <taxon>Fungi</taxon>
        <taxon>Dikarya</taxon>
        <taxon>Basidiomycota</taxon>
        <taxon>Agaricomycotina</taxon>
        <taxon>Agaricomycetes</taxon>
        <taxon>Agaricomycetidae</taxon>
        <taxon>Boletales</taxon>
        <taxon>Suillineae</taxon>
        <taxon>Rhizopogonaceae</taxon>
        <taxon>Rhizopogon</taxon>
    </lineage>
</organism>
<reference evidence="3 4" key="1">
    <citation type="submission" date="2016-06" db="EMBL/GenBank/DDBJ databases">
        <title>Comparative genomics of the ectomycorrhizal sister species Rhizopogon vinicolor and Rhizopogon vesiculosus (Basidiomycota: Boletales) reveals a divergence of the mating type B locus.</title>
        <authorList>
            <consortium name="DOE Joint Genome Institute"/>
            <person name="Mujic A.B."/>
            <person name="Kuo A."/>
            <person name="Tritt A."/>
            <person name="Lipzen A."/>
            <person name="Chen C."/>
            <person name="Johnson J."/>
            <person name="Sharma A."/>
            <person name="Barry K."/>
            <person name="Grigoriev I.V."/>
            <person name="Spatafora J.W."/>
        </authorList>
    </citation>
    <scope>NUCLEOTIDE SEQUENCE [LARGE SCALE GENOMIC DNA]</scope>
    <source>
        <strain evidence="3 4">AM-OR11-026</strain>
    </source>
</reference>
<proteinExistence type="predicted"/>
<gene>
    <name evidence="3" type="ORF">K503DRAFT_869253</name>
</gene>